<sequence length="219" mass="24017">MNGRGCKMAKTLWFLLKPALVMVGIVTLLYPVLLLLCFATGGSSLFFGYLQGFFVLYDVMIGICAAQAISGYAPLALSFGTTRRSLRGAAFGFCLIIPLLCLGLDLLCSLVTTRLFYAEMNQLIAALTEYPLPGFGYKLLLCSAMLWLGTLDFSALPMAKRVGAILLIVVVYMQMMVFMLLSSFLPHTVNFYGLVLGLLSLPFAALTLHRLKHFTITQV</sequence>
<feature type="transmembrane region" description="Helical" evidence="1">
    <location>
        <begin position="137"/>
        <end position="156"/>
    </location>
</feature>
<dbReference type="HOGENOM" id="CLU_1260909_0_0_9"/>
<feature type="transmembrane region" description="Helical" evidence="1">
    <location>
        <begin position="89"/>
        <end position="117"/>
    </location>
</feature>
<proteinExistence type="predicted"/>
<evidence type="ECO:0000256" key="1">
    <source>
        <dbReference type="SAM" id="Phobius"/>
    </source>
</evidence>
<organism evidence="2 3">
    <name type="scientific">Subdoligranulum variabile DSM 15176</name>
    <dbReference type="NCBI Taxonomy" id="411471"/>
    <lineage>
        <taxon>Bacteria</taxon>
        <taxon>Bacillati</taxon>
        <taxon>Bacillota</taxon>
        <taxon>Clostridia</taxon>
        <taxon>Eubacteriales</taxon>
        <taxon>Oscillospiraceae</taxon>
        <taxon>Subdoligranulum</taxon>
    </lineage>
</organism>
<accession>D1PNZ7</accession>
<dbReference type="EMBL" id="ACBY02000025">
    <property type="protein sequence ID" value="EFB75493.1"/>
    <property type="molecule type" value="Genomic_DNA"/>
</dbReference>
<dbReference type="STRING" id="411471.SUBVAR_06111"/>
<comment type="caution">
    <text evidence="2">The sequence shown here is derived from an EMBL/GenBank/DDBJ whole genome shotgun (WGS) entry which is preliminary data.</text>
</comment>
<feature type="transmembrane region" description="Helical" evidence="1">
    <location>
        <begin position="191"/>
        <end position="208"/>
    </location>
</feature>
<evidence type="ECO:0000313" key="3">
    <source>
        <dbReference type="Proteomes" id="UP000003438"/>
    </source>
</evidence>
<feature type="transmembrane region" description="Helical" evidence="1">
    <location>
        <begin position="163"/>
        <end position="185"/>
    </location>
</feature>
<keyword evidence="1" id="KW-1133">Transmembrane helix</keyword>
<feature type="transmembrane region" description="Helical" evidence="1">
    <location>
        <begin position="12"/>
        <end position="41"/>
    </location>
</feature>
<keyword evidence="1" id="KW-0472">Membrane</keyword>
<dbReference type="Proteomes" id="UP000003438">
    <property type="component" value="Unassembled WGS sequence"/>
</dbReference>
<protein>
    <submittedName>
        <fullName evidence="2">Uncharacterized protein</fullName>
    </submittedName>
</protein>
<keyword evidence="3" id="KW-1185">Reference proteome</keyword>
<keyword evidence="1" id="KW-0812">Transmembrane</keyword>
<feature type="transmembrane region" description="Helical" evidence="1">
    <location>
        <begin position="53"/>
        <end position="77"/>
    </location>
</feature>
<reference evidence="2" key="1">
    <citation type="submission" date="2009-12" db="EMBL/GenBank/DDBJ databases">
        <authorList>
            <person name="Weinstock G."/>
            <person name="Sodergren E."/>
            <person name="Clifton S."/>
            <person name="Fulton L."/>
            <person name="Fulton B."/>
            <person name="Courtney L."/>
            <person name="Fronick C."/>
            <person name="Harrison M."/>
            <person name="Strong C."/>
            <person name="Farmer C."/>
            <person name="Delahaunty K."/>
            <person name="Markovic C."/>
            <person name="Hall O."/>
            <person name="Minx P."/>
            <person name="Tomlinson C."/>
            <person name="Mitreva M."/>
            <person name="Nelson J."/>
            <person name="Hou S."/>
            <person name="Wollam A."/>
            <person name="Pepin K.H."/>
            <person name="Johnson M."/>
            <person name="Bhonagiri V."/>
            <person name="Nash W.E."/>
            <person name="Warren W."/>
            <person name="Chinwalla A."/>
            <person name="Mardis E.R."/>
            <person name="Wilson R.K."/>
        </authorList>
    </citation>
    <scope>NUCLEOTIDE SEQUENCE [LARGE SCALE GENOMIC DNA]</scope>
    <source>
        <strain evidence="2">DSM 15176</strain>
    </source>
</reference>
<name>D1PNZ7_9FIRM</name>
<gene>
    <name evidence="2" type="ORF">SUBVAR_06111</name>
</gene>
<dbReference type="AlphaFoldDB" id="D1PNZ7"/>
<evidence type="ECO:0000313" key="2">
    <source>
        <dbReference type="EMBL" id="EFB75493.1"/>
    </source>
</evidence>